<gene>
    <name evidence="1" type="primary">31</name>
    <name evidence="1" type="ORF">SEA_SEBASTISAURUS_31</name>
</gene>
<protein>
    <submittedName>
        <fullName evidence="1">Uncharacterized protein</fullName>
    </submittedName>
</protein>
<reference evidence="1 2" key="1">
    <citation type="submission" date="2019-01" db="EMBL/GenBank/DDBJ databases">
        <authorList>
            <person name="Layton S.R."/>
            <person name="Mercado N.B."/>
            <person name="Kim T."/>
            <person name="Hughes L.E."/>
            <person name="Garlena R.A."/>
            <person name="Russell D.A."/>
            <person name="Pope W.H."/>
            <person name="Jacobs-Sera D."/>
            <person name="Hatfull G.F."/>
        </authorList>
    </citation>
    <scope>NUCLEOTIDE SEQUENCE [LARGE SCALE GENOMIC DNA]</scope>
</reference>
<name>A0A411B3U6_9CAUD</name>
<proteinExistence type="predicted"/>
<sequence>MQTGMFIGPDVAPALGDVRALSPGDTVYLKAGATDRKDWARYADALTTAITRGASVVWWVS</sequence>
<dbReference type="Proteomes" id="UP000289178">
    <property type="component" value="Segment"/>
</dbReference>
<evidence type="ECO:0000313" key="2">
    <source>
        <dbReference type="Proteomes" id="UP000289178"/>
    </source>
</evidence>
<keyword evidence="2" id="KW-1185">Reference proteome</keyword>
<evidence type="ECO:0000313" key="1">
    <source>
        <dbReference type="EMBL" id="QAX95019.1"/>
    </source>
</evidence>
<organism evidence="1 2">
    <name type="scientific">Streptomyces phage Sebastisaurus</name>
    <dbReference type="NCBI Taxonomy" id="2510572"/>
    <lineage>
        <taxon>Viruses</taxon>
        <taxon>Duplodnaviria</taxon>
        <taxon>Heunggongvirae</taxon>
        <taxon>Uroviricota</taxon>
        <taxon>Caudoviricetes</taxon>
        <taxon>Colingsworthviridae</taxon>
        <taxon>Sebastisaurusvirus</taxon>
        <taxon>Sebastisaurusvirus sebastisaurus</taxon>
    </lineage>
</organism>
<dbReference type="EMBL" id="MK450433">
    <property type="protein sequence ID" value="QAX95019.1"/>
    <property type="molecule type" value="Genomic_DNA"/>
</dbReference>
<accession>A0A411B3U6</accession>